<dbReference type="SUPFAM" id="SSF52402">
    <property type="entry name" value="Adenine nucleotide alpha hydrolases-like"/>
    <property type="match status" value="2"/>
</dbReference>
<comment type="similarity">
    <text evidence="1">Belongs to the universal stress protein A family.</text>
</comment>
<feature type="domain" description="UspA" evidence="2">
    <location>
        <begin position="171"/>
        <end position="298"/>
    </location>
</feature>
<dbReference type="Proteomes" id="UP001596119">
    <property type="component" value="Unassembled WGS sequence"/>
</dbReference>
<evidence type="ECO:0000313" key="3">
    <source>
        <dbReference type="EMBL" id="MFC5952802.1"/>
    </source>
</evidence>
<dbReference type="RefSeq" id="WP_379572036.1">
    <property type="nucleotide sequence ID" value="NZ_JBHSQK010000126.1"/>
</dbReference>
<dbReference type="Gene3D" id="3.40.50.620">
    <property type="entry name" value="HUPs"/>
    <property type="match status" value="2"/>
</dbReference>
<gene>
    <name evidence="3" type="ORF">ACFQH9_31535</name>
</gene>
<proteinExistence type="inferred from homology"/>
<dbReference type="InterPro" id="IPR006015">
    <property type="entry name" value="Universal_stress_UspA"/>
</dbReference>
<evidence type="ECO:0000256" key="1">
    <source>
        <dbReference type="ARBA" id="ARBA00008791"/>
    </source>
</evidence>
<protein>
    <submittedName>
        <fullName evidence="3">Universal stress protein</fullName>
    </submittedName>
</protein>
<sequence>MTEQLGAVVVAGVDGSDAALEATRWAAAEAVRRAARLRLAAAVGWTTFRPVGLPALGQEYQRQAGARAAEEHLEAAAEAARARAPGLEIERGVRGGEAPVVLRTESERAALVVVGTRGRGGFTGLLLGSVAIAVATTAACPVVVVRGTSAPTGPVVVGVDGGDGEDADEGGGSENDAALGLAFEEAARRSVPLVAVHAWSEAVLDPFLVPLLDRSAVQAEQEKALERRLAGWSVKYPGVEVRAVSVVDGAARELVARSAGAGLLVVGSRGRGPVTGALLGSVSQAVLHHAACPVVVVRPEAGAAGGSP</sequence>
<comment type="caution">
    <text evidence="3">The sequence shown here is derived from an EMBL/GenBank/DDBJ whole genome shotgun (WGS) entry which is preliminary data.</text>
</comment>
<reference evidence="4" key="1">
    <citation type="journal article" date="2019" name="Int. J. Syst. Evol. Microbiol.">
        <title>The Global Catalogue of Microorganisms (GCM) 10K type strain sequencing project: providing services to taxonomists for standard genome sequencing and annotation.</title>
        <authorList>
            <consortium name="The Broad Institute Genomics Platform"/>
            <consortium name="The Broad Institute Genome Sequencing Center for Infectious Disease"/>
            <person name="Wu L."/>
            <person name="Ma J."/>
        </authorList>
    </citation>
    <scope>NUCLEOTIDE SEQUENCE [LARGE SCALE GENOMIC DNA]</scope>
    <source>
        <strain evidence="4">CGMCC 4.7397</strain>
    </source>
</reference>
<dbReference type="Pfam" id="PF00582">
    <property type="entry name" value="Usp"/>
    <property type="match status" value="2"/>
</dbReference>
<dbReference type="PANTHER" id="PTHR31964:SF113">
    <property type="entry name" value="USPA DOMAIN-CONTAINING PROTEIN"/>
    <property type="match status" value="1"/>
</dbReference>
<evidence type="ECO:0000259" key="2">
    <source>
        <dbReference type="Pfam" id="PF00582"/>
    </source>
</evidence>
<feature type="domain" description="UspA" evidence="2">
    <location>
        <begin position="9"/>
        <end position="146"/>
    </location>
</feature>
<dbReference type="InterPro" id="IPR006016">
    <property type="entry name" value="UspA"/>
</dbReference>
<keyword evidence="4" id="KW-1185">Reference proteome</keyword>
<dbReference type="PRINTS" id="PR01438">
    <property type="entry name" value="UNVRSLSTRESS"/>
</dbReference>
<name>A0ABW1IJ10_9PSEU</name>
<accession>A0ABW1IJ10</accession>
<evidence type="ECO:0000313" key="4">
    <source>
        <dbReference type="Proteomes" id="UP001596119"/>
    </source>
</evidence>
<dbReference type="PANTHER" id="PTHR31964">
    <property type="entry name" value="ADENINE NUCLEOTIDE ALPHA HYDROLASES-LIKE SUPERFAMILY PROTEIN"/>
    <property type="match status" value="1"/>
</dbReference>
<dbReference type="EMBL" id="JBHSQK010000126">
    <property type="protein sequence ID" value="MFC5952802.1"/>
    <property type="molecule type" value="Genomic_DNA"/>
</dbReference>
<organism evidence="3 4">
    <name type="scientific">Pseudonocardia lutea</name>
    <dbReference type="NCBI Taxonomy" id="2172015"/>
    <lineage>
        <taxon>Bacteria</taxon>
        <taxon>Bacillati</taxon>
        <taxon>Actinomycetota</taxon>
        <taxon>Actinomycetes</taxon>
        <taxon>Pseudonocardiales</taxon>
        <taxon>Pseudonocardiaceae</taxon>
        <taxon>Pseudonocardia</taxon>
    </lineage>
</organism>
<dbReference type="InterPro" id="IPR014729">
    <property type="entry name" value="Rossmann-like_a/b/a_fold"/>
</dbReference>